<feature type="region of interest" description="Disordered" evidence="7">
    <location>
        <begin position="1048"/>
        <end position="1231"/>
    </location>
</feature>
<feature type="region of interest" description="Disordered" evidence="7">
    <location>
        <begin position="654"/>
        <end position="673"/>
    </location>
</feature>
<dbReference type="Pfam" id="PF00072">
    <property type="entry name" value="Response_reg"/>
    <property type="match status" value="1"/>
</dbReference>
<dbReference type="CDD" id="cd17546">
    <property type="entry name" value="REC_hyHK_CKI1_RcsC-like"/>
    <property type="match status" value="1"/>
</dbReference>
<dbReference type="PROSITE" id="PS50109">
    <property type="entry name" value="HIS_KIN"/>
    <property type="match status" value="1"/>
</dbReference>
<feature type="compositionally biased region" description="Polar residues" evidence="7">
    <location>
        <begin position="1160"/>
        <end position="1169"/>
    </location>
</feature>
<dbReference type="PROSITE" id="PS50110">
    <property type="entry name" value="RESPONSE_REGULATORY"/>
    <property type="match status" value="1"/>
</dbReference>
<dbReference type="CDD" id="cd00082">
    <property type="entry name" value="HisKA"/>
    <property type="match status" value="1"/>
</dbReference>
<dbReference type="Gene3D" id="3.40.50.2300">
    <property type="match status" value="1"/>
</dbReference>
<feature type="compositionally biased region" description="Basic and acidic residues" evidence="7">
    <location>
        <begin position="1190"/>
        <end position="1206"/>
    </location>
</feature>
<feature type="compositionally biased region" description="Basic and acidic residues" evidence="7">
    <location>
        <begin position="401"/>
        <end position="410"/>
    </location>
</feature>
<dbReference type="PANTHER" id="PTHR43047">
    <property type="entry name" value="TWO-COMPONENT HISTIDINE PROTEIN KINASE"/>
    <property type="match status" value="1"/>
</dbReference>
<dbReference type="InterPro" id="IPR003594">
    <property type="entry name" value="HATPase_dom"/>
</dbReference>
<evidence type="ECO:0000256" key="4">
    <source>
        <dbReference type="ARBA" id="ARBA00022679"/>
    </source>
</evidence>
<feature type="region of interest" description="Disordered" evidence="7">
    <location>
        <begin position="1255"/>
        <end position="1275"/>
    </location>
</feature>
<sequence length="1422" mass="156838">MAASLSEAGDAYTEPEDVGEERARELYQYYRPPKEVKDQSLYLPYPDTVLQAHAQLAAYRLDVRRALIGLVDKDSSYFVAEATKTMDLEDHKDFEHADDDLYEIPAYYEVLDMATEARWQSIYTGSERRFRYYLGIPLRTENNINIGALFLLDSRPRPHMETRQMKVLHTLANNIVAHMKTVKESHEKQRAIRMNWCVAEFISLERGFRTRRSHSYNDETRAGQGSNLAGSSQLLTPNISRRSSAVESSGGLPSGSVSTLTTGCNPRSAAYQTVDVSAAGLYSSADQIQSTQTDSASVNPAREQTFEGVARGLGNGTASSEELEESRGRQASREARSSSPGISPSKPSATEAGQQSVFDRAAYLLREALDLEPHAGGGVVLFDTNALADNARPTVLSASSDHGDPRRMELPQRNSSESVTGTGVGAARSAYSGAIRERVVLGAASINRSSGRPPANFGRADTTFKVTLTPPELQRMCRRHPRGRLYNIPDNTGTTLFDYEGRHVSGALSAQLYEMVLIRRQFPDAKQVIFIPIFHANVNRWTSCFAFTTSRYRVFSHEMDYLPMLSFCSVVKAEMVRLGTFVADEQKGDFIGSVSHELRSPLHGILASIELLQSTDCDGFQRSCVDTMDACAHTLLDTISMVLDYNKVSNIRRASASSSNDSAHRDSKMPTTTNLRQEPLFVTDQSVDVALLTEEVVDELAMAHLAKVRTHMDFDDTSPSFNGTLHDVGVRPSMKRVLNAMRPQVEMILDIQGTTDWYYSTQPGAIRRIVMNLFGNSLKYTKHGNITVSLRTSRVQRSADPSARSAEETPSIIKIIVKDTGHSMSPEYLKTKLFTPFAQENAKAAGTGLGLPIVKAIVNMLHGEIDIKSIVNVGTVVVVTIPMKKTTSGVTRGRTASPSSRAQTTGHFTKDSIISELQSLEAPPQTAIYEPAMEFDSFGQTQGAAAVHSALAQYLTGWFGWPVMQTWDFDIPAQILLVDEMHLATLLAQRPLFLETLSRQSIIILCANPSRQAIMSRDIRSSQVEAFCKPFGPHKLAKALSRALEKSLNQPTDAQRALSPHGRYVSARNSEQSPGNSRASSRASAKTDYSGVAGGIDDTQHRHLQQSRRGSLSQRIPFRSSVEASKQRFKEVSAGTDGGFPFPNSGEGRGQPQETRQDESPISPNTQPLQKKKHEDRPAFLSPPSFTWTLEREQDKGKTEDSRASRDAPGTESVLSSRHLVSTSGHSEELATSLVSLPREKKKSEMEIFNSASQAAPFHSTTTGSTDLWTAPSSPQTRRPRLLLVDDNKLNLQLLHTFVKQRHYGEDLCQLAEDGSQAVTVFDSFAPDIVFMDISMPVMDGIEATRCIRRIEASRWDSDKTPVDESGPRPPKPALVVALTGNAKGSDQAEALKSGVDVYMTKPCSFKRVGQLLDNWREEDRP</sequence>
<dbReference type="EMBL" id="LT853693">
    <property type="protein sequence ID" value="SMQ47456.1"/>
    <property type="molecule type" value="Genomic_DNA"/>
</dbReference>
<feature type="compositionally biased region" description="Polar residues" evidence="7">
    <location>
        <begin position="1213"/>
        <end position="1225"/>
    </location>
</feature>
<feature type="region of interest" description="Disordered" evidence="7">
    <location>
        <begin position="308"/>
        <end position="354"/>
    </location>
</feature>
<evidence type="ECO:0000259" key="8">
    <source>
        <dbReference type="PROSITE" id="PS50109"/>
    </source>
</evidence>
<feature type="domain" description="Histidine kinase" evidence="8">
    <location>
        <begin position="593"/>
        <end position="885"/>
    </location>
</feature>
<feature type="region of interest" description="Disordered" evidence="7">
    <location>
        <begin position="239"/>
        <end position="260"/>
    </location>
</feature>
<evidence type="ECO:0000313" key="10">
    <source>
        <dbReference type="EMBL" id="SMQ47456.1"/>
    </source>
</evidence>
<accession>A0A1X7RJ54</accession>
<dbReference type="SUPFAM" id="SSF55874">
    <property type="entry name" value="ATPase domain of HSP90 chaperone/DNA topoisomerase II/histidine kinase"/>
    <property type="match status" value="1"/>
</dbReference>
<dbReference type="STRING" id="1276538.A0A1X7RJ54"/>
<keyword evidence="5" id="KW-0418">Kinase</keyword>
<dbReference type="Pfam" id="PF02518">
    <property type="entry name" value="HATPase_c"/>
    <property type="match status" value="1"/>
</dbReference>
<dbReference type="InterPro" id="IPR001789">
    <property type="entry name" value="Sig_transdc_resp-reg_receiver"/>
</dbReference>
<dbReference type="Gene3D" id="1.10.287.130">
    <property type="match status" value="1"/>
</dbReference>
<dbReference type="GO" id="GO:0005886">
    <property type="term" value="C:plasma membrane"/>
    <property type="evidence" value="ECO:0007669"/>
    <property type="project" value="TreeGrafter"/>
</dbReference>
<dbReference type="PANTHER" id="PTHR43047:SF72">
    <property type="entry name" value="OSMOSENSING HISTIDINE PROTEIN KINASE SLN1"/>
    <property type="match status" value="1"/>
</dbReference>
<gene>
    <name evidence="10" type="ORF">ZT3D7_G2604</name>
</gene>
<dbReference type="GO" id="GO:0000155">
    <property type="term" value="F:phosphorelay sensor kinase activity"/>
    <property type="evidence" value="ECO:0007669"/>
    <property type="project" value="InterPro"/>
</dbReference>
<evidence type="ECO:0000313" key="11">
    <source>
        <dbReference type="Proteomes" id="UP000215127"/>
    </source>
</evidence>
<dbReference type="Gene3D" id="3.30.565.10">
    <property type="entry name" value="Histidine kinase-like ATPase, C-terminal domain"/>
    <property type="match status" value="1"/>
</dbReference>
<keyword evidence="3 6" id="KW-0597">Phosphoprotein</keyword>
<proteinExistence type="predicted"/>
<feature type="compositionally biased region" description="Polar residues" evidence="7">
    <location>
        <begin position="412"/>
        <end position="421"/>
    </location>
</feature>
<comment type="catalytic activity">
    <reaction evidence="1">
        <text>ATP + protein L-histidine = ADP + protein N-phospho-L-histidine.</text>
        <dbReference type="EC" id="2.7.13.3"/>
    </reaction>
</comment>
<keyword evidence="11" id="KW-1185">Reference proteome</keyword>
<feature type="compositionally biased region" description="Polar residues" evidence="7">
    <location>
        <begin position="1067"/>
        <end position="1084"/>
    </location>
</feature>
<dbReference type="InterPro" id="IPR011006">
    <property type="entry name" value="CheY-like_superfamily"/>
</dbReference>
<dbReference type="InterPro" id="IPR036097">
    <property type="entry name" value="HisK_dim/P_sf"/>
</dbReference>
<evidence type="ECO:0000256" key="1">
    <source>
        <dbReference type="ARBA" id="ARBA00000085"/>
    </source>
</evidence>
<dbReference type="SMART" id="SM00388">
    <property type="entry name" value="HisKA"/>
    <property type="match status" value="1"/>
</dbReference>
<feature type="compositionally biased region" description="Basic and acidic residues" evidence="7">
    <location>
        <begin position="325"/>
        <end position="336"/>
    </location>
</feature>
<dbReference type="InterPro" id="IPR005467">
    <property type="entry name" value="His_kinase_dom"/>
</dbReference>
<dbReference type="InterPro" id="IPR003661">
    <property type="entry name" value="HisK_dim/P_dom"/>
</dbReference>
<evidence type="ECO:0000256" key="3">
    <source>
        <dbReference type="ARBA" id="ARBA00022553"/>
    </source>
</evidence>
<dbReference type="SMART" id="SM00448">
    <property type="entry name" value="REC"/>
    <property type="match status" value="1"/>
</dbReference>
<feature type="modified residue" description="4-aspartylphosphate" evidence="6">
    <location>
        <position position="1333"/>
    </location>
</feature>
<evidence type="ECO:0000256" key="7">
    <source>
        <dbReference type="SAM" id="MobiDB-lite"/>
    </source>
</evidence>
<evidence type="ECO:0000256" key="6">
    <source>
        <dbReference type="PROSITE-ProRule" id="PRU00169"/>
    </source>
</evidence>
<evidence type="ECO:0000256" key="2">
    <source>
        <dbReference type="ARBA" id="ARBA00012438"/>
    </source>
</evidence>
<feature type="domain" description="Response regulatory" evidence="9">
    <location>
        <begin position="1281"/>
        <end position="1417"/>
    </location>
</feature>
<keyword evidence="4" id="KW-0808">Transferase</keyword>
<dbReference type="PRINTS" id="PR00344">
    <property type="entry name" value="BCTRLSENSOR"/>
</dbReference>
<dbReference type="InterPro" id="IPR036890">
    <property type="entry name" value="HATPase_C_sf"/>
</dbReference>
<dbReference type="SUPFAM" id="SSF55781">
    <property type="entry name" value="GAF domain-like"/>
    <property type="match status" value="1"/>
</dbReference>
<dbReference type="Pfam" id="PF00512">
    <property type="entry name" value="HisKA"/>
    <property type="match status" value="1"/>
</dbReference>
<dbReference type="EC" id="2.7.13.3" evidence="2"/>
<feature type="region of interest" description="Disordered" evidence="7">
    <location>
        <begin position="396"/>
        <end position="424"/>
    </location>
</feature>
<dbReference type="SMART" id="SM00387">
    <property type="entry name" value="HATPase_c"/>
    <property type="match status" value="1"/>
</dbReference>
<name>A0A1X7RJ54_ZYMT9</name>
<feature type="compositionally biased region" description="Low complexity" evidence="7">
    <location>
        <begin position="337"/>
        <end position="348"/>
    </location>
</feature>
<reference evidence="10 11" key="1">
    <citation type="submission" date="2016-06" db="EMBL/GenBank/DDBJ databases">
        <authorList>
            <person name="Kjaerup R.B."/>
            <person name="Dalgaard T.S."/>
            <person name="Juul-Madsen H.R."/>
        </authorList>
    </citation>
    <scope>NUCLEOTIDE SEQUENCE [LARGE SCALE GENOMIC DNA]</scope>
</reference>
<dbReference type="SUPFAM" id="SSF52172">
    <property type="entry name" value="CheY-like"/>
    <property type="match status" value="1"/>
</dbReference>
<organism evidence="10 11">
    <name type="scientific">Zymoseptoria tritici (strain ST99CH_3D7)</name>
    <dbReference type="NCBI Taxonomy" id="1276538"/>
    <lineage>
        <taxon>Eukaryota</taxon>
        <taxon>Fungi</taxon>
        <taxon>Dikarya</taxon>
        <taxon>Ascomycota</taxon>
        <taxon>Pezizomycotina</taxon>
        <taxon>Dothideomycetes</taxon>
        <taxon>Dothideomycetidae</taxon>
        <taxon>Mycosphaerellales</taxon>
        <taxon>Mycosphaerellaceae</taxon>
        <taxon>Zymoseptoria</taxon>
    </lineage>
</organism>
<evidence type="ECO:0000256" key="5">
    <source>
        <dbReference type="ARBA" id="ARBA00022777"/>
    </source>
</evidence>
<dbReference type="Proteomes" id="UP000215127">
    <property type="component" value="Chromosome 2"/>
</dbReference>
<protein>
    <recommendedName>
        <fullName evidence="2">histidine kinase</fullName>
        <ecNumber evidence="2">2.7.13.3</ecNumber>
    </recommendedName>
</protein>
<dbReference type="InterPro" id="IPR004358">
    <property type="entry name" value="Sig_transdc_His_kin-like_C"/>
</dbReference>
<dbReference type="GO" id="GO:0009927">
    <property type="term" value="F:histidine phosphotransfer kinase activity"/>
    <property type="evidence" value="ECO:0007669"/>
    <property type="project" value="TreeGrafter"/>
</dbReference>
<feature type="region of interest" description="Disordered" evidence="7">
    <location>
        <begin position="1"/>
        <end position="20"/>
    </location>
</feature>
<dbReference type="SUPFAM" id="SSF47384">
    <property type="entry name" value="Homodimeric domain of signal transducing histidine kinase"/>
    <property type="match status" value="1"/>
</dbReference>
<evidence type="ECO:0000259" key="9">
    <source>
        <dbReference type="PROSITE" id="PS50110"/>
    </source>
</evidence>